<evidence type="ECO:0000313" key="3">
    <source>
        <dbReference type="RefSeq" id="XP_022109766.1"/>
    </source>
</evidence>
<sequence length="104" mass="11213">MDQSRGADRCNGRQQRAKRSQLREILDDLDRQDRALLRVSHDLLDAIAALKEAHELSVKHSRSGSWTSSMVRGESAGNAGTGSTGATPEVGSAEVWTCSTETSS</sequence>
<reference evidence="3" key="1">
    <citation type="submission" date="2025-08" db="UniProtKB">
        <authorList>
            <consortium name="RefSeq"/>
        </authorList>
    </citation>
    <scope>IDENTIFICATION</scope>
</reference>
<name>A0A8B8A1M9_ACAPL</name>
<evidence type="ECO:0000256" key="1">
    <source>
        <dbReference type="SAM" id="MobiDB-lite"/>
    </source>
</evidence>
<feature type="region of interest" description="Disordered" evidence="1">
    <location>
        <begin position="58"/>
        <end position="104"/>
    </location>
</feature>
<keyword evidence="2" id="KW-1185">Reference proteome</keyword>
<dbReference type="OrthoDB" id="10520321at2759"/>
<evidence type="ECO:0000313" key="2">
    <source>
        <dbReference type="Proteomes" id="UP000694845"/>
    </source>
</evidence>
<accession>A0A8B8A1M9</accession>
<organism evidence="2 3">
    <name type="scientific">Acanthaster planci</name>
    <name type="common">Crown-of-thorns starfish</name>
    <dbReference type="NCBI Taxonomy" id="133434"/>
    <lineage>
        <taxon>Eukaryota</taxon>
        <taxon>Metazoa</taxon>
        <taxon>Echinodermata</taxon>
        <taxon>Eleutherozoa</taxon>
        <taxon>Asterozoa</taxon>
        <taxon>Asteroidea</taxon>
        <taxon>Valvatacea</taxon>
        <taxon>Valvatida</taxon>
        <taxon>Acanthasteridae</taxon>
        <taxon>Acanthaster</taxon>
    </lineage>
</organism>
<dbReference type="Proteomes" id="UP000694845">
    <property type="component" value="Unplaced"/>
</dbReference>
<gene>
    <name evidence="3" type="primary">LOC110989571</name>
</gene>
<dbReference type="KEGG" id="aplc:110989571"/>
<dbReference type="GeneID" id="110989571"/>
<protein>
    <submittedName>
        <fullName evidence="3">Uncharacterized protein LOC110989571</fullName>
    </submittedName>
</protein>
<proteinExistence type="predicted"/>
<dbReference type="RefSeq" id="XP_022109766.1">
    <property type="nucleotide sequence ID" value="XM_022254074.1"/>
</dbReference>
<dbReference type="OMA" id="WTCTTEK"/>
<dbReference type="AlphaFoldDB" id="A0A8B8A1M9"/>